<protein>
    <submittedName>
        <fullName evidence="2">Uncharacterized protein</fullName>
    </submittedName>
</protein>
<gene>
    <name evidence="2" type="ORF">GCM10022380_05170</name>
</gene>
<keyword evidence="3" id="KW-1185">Reference proteome</keyword>
<name>A0ABP7HL62_9PSEU</name>
<feature type="region of interest" description="Disordered" evidence="1">
    <location>
        <begin position="46"/>
        <end position="80"/>
    </location>
</feature>
<reference evidence="3" key="1">
    <citation type="journal article" date="2019" name="Int. J. Syst. Evol. Microbiol.">
        <title>The Global Catalogue of Microorganisms (GCM) 10K type strain sequencing project: providing services to taxonomists for standard genome sequencing and annotation.</title>
        <authorList>
            <consortium name="The Broad Institute Genomics Platform"/>
            <consortium name="The Broad Institute Genome Sequencing Center for Infectious Disease"/>
            <person name="Wu L."/>
            <person name="Ma J."/>
        </authorList>
    </citation>
    <scope>NUCLEOTIDE SEQUENCE [LARGE SCALE GENOMIC DNA]</scope>
    <source>
        <strain evidence="3">JCM 17017</strain>
    </source>
</reference>
<comment type="caution">
    <text evidence="2">The sequence shown here is derived from an EMBL/GenBank/DDBJ whole genome shotgun (WGS) entry which is preliminary data.</text>
</comment>
<dbReference type="Proteomes" id="UP001501624">
    <property type="component" value="Unassembled WGS sequence"/>
</dbReference>
<evidence type="ECO:0000313" key="2">
    <source>
        <dbReference type="EMBL" id="GAA3791556.1"/>
    </source>
</evidence>
<organism evidence="2 3">
    <name type="scientific">Amycolatopsis tucumanensis</name>
    <dbReference type="NCBI Taxonomy" id="401106"/>
    <lineage>
        <taxon>Bacteria</taxon>
        <taxon>Bacillati</taxon>
        <taxon>Actinomycetota</taxon>
        <taxon>Actinomycetes</taxon>
        <taxon>Pseudonocardiales</taxon>
        <taxon>Pseudonocardiaceae</taxon>
        <taxon>Amycolatopsis</taxon>
    </lineage>
</organism>
<feature type="compositionally biased region" description="Basic residues" evidence="1">
    <location>
        <begin position="65"/>
        <end position="76"/>
    </location>
</feature>
<proteinExistence type="predicted"/>
<dbReference type="EMBL" id="BAABCM010000001">
    <property type="protein sequence ID" value="GAA3791556.1"/>
    <property type="molecule type" value="Genomic_DNA"/>
</dbReference>
<evidence type="ECO:0000313" key="3">
    <source>
        <dbReference type="Proteomes" id="UP001501624"/>
    </source>
</evidence>
<evidence type="ECO:0000256" key="1">
    <source>
        <dbReference type="SAM" id="MobiDB-lite"/>
    </source>
</evidence>
<accession>A0ABP7HL62</accession>
<sequence length="151" mass="17176">MVPHLPWGSHARGQLQADTNGRPADLVQAHRLAGSQSGVEWEVDQSLNAGGPHQRERGSDATTVRRCRRRQHHHGPRSHEIQCGAHCLRARDICSADQDRPVRRFRQLRGHGKVDVTEIGHRDGELSRNFRQQSRERRVALDVGDHDRSCR</sequence>